<feature type="non-terminal residue" evidence="3">
    <location>
        <position position="1790"/>
    </location>
</feature>
<feature type="compositionally biased region" description="Basic and acidic residues" evidence="1">
    <location>
        <begin position="255"/>
        <end position="340"/>
    </location>
</feature>
<dbReference type="Gene3D" id="3.30.1490.40">
    <property type="match status" value="1"/>
</dbReference>
<feature type="region of interest" description="Disordered" evidence="1">
    <location>
        <begin position="1240"/>
        <end position="1268"/>
    </location>
</feature>
<feature type="compositionally biased region" description="Polar residues" evidence="1">
    <location>
        <begin position="1303"/>
        <end position="1316"/>
    </location>
</feature>
<feature type="region of interest" description="Disordered" evidence="1">
    <location>
        <begin position="255"/>
        <end position="378"/>
    </location>
</feature>
<gene>
    <name evidence="3" type="ORF">Taro_015840</name>
</gene>
<dbReference type="PROSITE" id="PS50829">
    <property type="entry name" value="GYF"/>
    <property type="match status" value="1"/>
</dbReference>
<dbReference type="PANTHER" id="PTHR47471:SF1">
    <property type="entry name" value="PROTEIN ESSENTIAL FOR POTEXVIRUS ACCUMULATION 1"/>
    <property type="match status" value="1"/>
</dbReference>
<evidence type="ECO:0000313" key="4">
    <source>
        <dbReference type="Proteomes" id="UP000652761"/>
    </source>
</evidence>
<feature type="region of interest" description="Disordered" evidence="1">
    <location>
        <begin position="1587"/>
        <end position="1610"/>
    </location>
</feature>
<keyword evidence="4" id="KW-1185">Reference proteome</keyword>
<evidence type="ECO:0000259" key="2">
    <source>
        <dbReference type="PROSITE" id="PS50829"/>
    </source>
</evidence>
<accession>A0A843UM93</accession>
<feature type="region of interest" description="Disordered" evidence="1">
    <location>
        <begin position="18"/>
        <end position="51"/>
    </location>
</feature>
<evidence type="ECO:0000313" key="3">
    <source>
        <dbReference type="EMBL" id="MQL83346.1"/>
    </source>
</evidence>
<dbReference type="EMBL" id="NMUH01000690">
    <property type="protein sequence ID" value="MQL83346.1"/>
    <property type="molecule type" value="Genomic_DNA"/>
</dbReference>
<dbReference type="SUPFAM" id="SSF55277">
    <property type="entry name" value="GYF domain"/>
    <property type="match status" value="1"/>
</dbReference>
<feature type="region of interest" description="Disordered" evidence="1">
    <location>
        <begin position="522"/>
        <end position="556"/>
    </location>
</feature>
<feature type="domain" description="GYF" evidence="2">
    <location>
        <begin position="739"/>
        <end position="790"/>
    </location>
</feature>
<feature type="compositionally biased region" description="Polar residues" evidence="1">
    <location>
        <begin position="1724"/>
        <end position="1755"/>
    </location>
</feature>
<dbReference type="Proteomes" id="UP000652761">
    <property type="component" value="Unassembled WGS sequence"/>
</dbReference>
<feature type="compositionally biased region" description="Polar residues" evidence="1">
    <location>
        <begin position="1397"/>
        <end position="1409"/>
    </location>
</feature>
<dbReference type="CDD" id="cd00072">
    <property type="entry name" value="GYF"/>
    <property type="match status" value="1"/>
</dbReference>
<dbReference type="PANTHER" id="PTHR47471">
    <property type="entry name" value="GYF DOMAIN-CONTAINING PROTEIN"/>
    <property type="match status" value="1"/>
</dbReference>
<feature type="region of interest" description="Disordered" evidence="1">
    <location>
        <begin position="1709"/>
        <end position="1755"/>
    </location>
</feature>
<dbReference type="SMART" id="SM00444">
    <property type="entry name" value="GYF"/>
    <property type="match status" value="1"/>
</dbReference>
<dbReference type="InterPro" id="IPR035445">
    <property type="entry name" value="GYF-like_dom_sf"/>
</dbReference>
<feature type="compositionally biased region" description="Polar residues" evidence="1">
    <location>
        <begin position="1333"/>
        <end position="1343"/>
    </location>
</feature>
<comment type="caution">
    <text evidence="3">The sequence shown here is derived from an EMBL/GenBank/DDBJ whole genome shotgun (WGS) entry which is preliminary data.</text>
</comment>
<feature type="compositionally biased region" description="Basic and acidic residues" evidence="1">
    <location>
        <begin position="540"/>
        <end position="555"/>
    </location>
</feature>
<proteinExistence type="predicted"/>
<organism evidence="3 4">
    <name type="scientific">Colocasia esculenta</name>
    <name type="common">Wild taro</name>
    <name type="synonym">Arum esculentum</name>
    <dbReference type="NCBI Taxonomy" id="4460"/>
    <lineage>
        <taxon>Eukaryota</taxon>
        <taxon>Viridiplantae</taxon>
        <taxon>Streptophyta</taxon>
        <taxon>Embryophyta</taxon>
        <taxon>Tracheophyta</taxon>
        <taxon>Spermatophyta</taxon>
        <taxon>Magnoliopsida</taxon>
        <taxon>Liliopsida</taxon>
        <taxon>Araceae</taxon>
        <taxon>Aroideae</taxon>
        <taxon>Colocasieae</taxon>
        <taxon>Colocasia</taxon>
    </lineage>
</organism>
<reference evidence="3" key="1">
    <citation type="submission" date="2017-07" db="EMBL/GenBank/DDBJ databases">
        <title>Taro Niue Genome Assembly and Annotation.</title>
        <authorList>
            <person name="Atibalentja N."/>
            <person name="Keating K."/>
            <person name="Fields C.J."/>
        </authorList>
    </citation>
    <scope>NUCLEOTIDE SEQUENCE</scope>
    <source>
        <strain evidence="3">Niue_2</strain>
        <tissue evidence="3">Leaf</tissue>
    </source>
</reference>
<protein>
    <recommendedName>
        <fullName evidence="2">GYF domain-containing protein</fullName>
    </recommendedName>
</protein>
<feature type="region of interest" description="Disordered" evidence="1">
    <location>
        <begin position="1459"/>
        <end position="1482"/>
    </location>
</feature>
<evidence type="ECO:0000256" key="1">
    <source>
        <dbReference type="SAM" id="MobiDB-lite"/>
    </source>
</evidence>
<feature type="compositionally biased region" description="Basic and acidic residues" evidence="1">
    <location>
        <begin position="31"/>
        <end position="45"/>
    </location>
</feature>
<feature type="region of interest" description="Disordered" evidence="1">
    <location>
        <begin position="1295"/>
        <end position="1426"/>
    </location>
</feature>
<feature type="compositionally biased region" description="Polar residues" evidence="1">
    <location>
        <begin position="1587"/>
        <end position="1604"/>
    </location>
</feature>
<dbReference type="Pfam" id="PF02213">
    <property type="entry name" value="GYF"/>
    <property type="match status" value="1"/>
</dbReference>
<dbReference type="OrthoDB" id="6415790at2759"/>
<sequence>MAGVYMQDQFFAPAFNPRSYDLKSYPPSTTRHVDEQQHDEKDHGKGFPCDPSGAPRLPPAPAMADKGNADSRPRLAVDTPPPQIPRGLLIPVQPPTLRCLLNSVFRLFDSGVCCYYGCYVTHIRVSHRIFDLNSYAQFIYLFSFLPYTSCLCSLFGIADISGLENPIPLSPQWLLPKPGENKSGMMSMDSHFSSCYGNHTDAIKSLGDGEDFHDADKRSIVSRPSFHDAETGHNNRWHDEEREMNFAVRKDRWRDGDKDKETADSRWERWTEHSSRHSGEVRRASADRWNDSVNRETNFEQRRESKWNTRWGPDDKESDGWREKRMDSGRDGEGSRDKGTPHQLNPGKDVEKEGGHYSRPWRPNSLARGRGDSPLTHVKQGQTFIYGRGRGENGSPFFSAGRGKSNSIMVSSDSSASHSQFLGSLPEKPVGVHGDSSALRYSRMKLLDIYRVVNVKNDRKKLDDFIEVPSLTQVEPLEPLAISAPSPEELVVFKGIDKGDIVSSGIPQATKDVLVGRAPADAVIPRHGSSEDSSSAMYSSKDDTSEKPKDEHHSYLDGASYEGYMHQRGPNLKVESHGDGILTIKASRSEGTNLWKTDDAAVREVSTLDESSSFRHTIPWRADSGGEKSPVLSKDWKDLSANARSRTSDVSWLHLQKDQDAKWMSTDAVSSSSYGHKMHWQNNQGFQSEMSKDLRFKRQSSEVLDRDRETDKMLGHDDSFISGDKTSARKFQQQPSPEELLLYYRDPQGQIQGPFSGSDLIGWFEAGYFGIDLQVRLVDAPPDSPFSLLGDVVPHLRMKAKPPPGFSVHKQIETVDASVRGKLISPGNTHVGFEYINNGQKNRHDSSTEAHNRLLESLMYGNMSNSADIFSFPEGVKGYVSGTSIAMSTVGVDPGYSLSYPLAQRVTLEQQGSLPNHLPFWTGKDPASMSSTQDFVLNSPPQHSKLIPAMADIPLSVSQVSQHVDLLSILQTAAEKAPSPPVNTNLPTLSNFPDARLLDKTMHSSIDIQSQSGYGIPSQRLQQLNQPTLSPMIPQPSDHLANFVLPEKVPSSGISQDPNLLSMLQHQYLLSQLPLQSQMPLPTQLSLLDKFILMKEHQKQEQQQLLLQQQHLLSRILSEHQSQQQFGESPYGHLQATGSIGNVLSAHSGFHQPVETVQINEQMEALNVQDRRASNLSNLPIQVSKDLGCVIGSSQSALLTPHEFFDQTAHAKEWRSSRQELESIPSSNSAPVVLAADNSLPDGVMEKSDSSLQPGFLQNSSQEPLSHENSALDVEISMSHQGGETAELIASKERASFVPLDGSSETSKDASTSEQGNDIPEQVNDMKCAPENISEQSTSQTLPVKNANPVEGSGVKKASEKKSRKQKNVKTQSTSEQSKGSSKLVHSQQLKLDPETEGTSTGGITLVSQTEEKETPHGTPALRVTDGKSVIVNVEAPSSQGKYIVGGEGEASVNKFELREGERASQSTMQTPVQRAWKPAPAPRAKSLLEIQQEEQERAQIQTFASDVVASSAAASGFSTPWAGVVACSDHKSGREVLQGGTNAQLSLSSSADELNLTCKKSQLHDLMPEEVIAKSTEDIVDTSTTVNRSSILSPPANAKTQTDGPPFADDDFVDAKDMKKSRKKAAKAKGAGVKSSVPVTLADPISSIPVRQAQKEELPSAIPNGPSLGDFVFWKGDQINSAPGPAWSTDSLRAQKPTSLRDILKEQEKNTTSVPKPIPVVGSSKTQQNRNVHGSSSWQTSGTSPIKNSLRPNMTKSNADEELFWGPLDQPKQESKLYVLNIALQLIRS</sequence>
<name>A0A843UM93_COLES</name>
<feature type="compositionally biased region" description="Polar residues" evidence="1">
    <location>
        <begin position="1464"/>
        <end position="1473"/>
    </location>
</feature>
<dbReference type="InterPro" id="IPR003169">
    <property type="entry name" value="GYF"/>
</dbReference>
<feature type="compositionally biased region" description="Polar residues" evidence="1">
    <location>
        <begin position="1369"/>
        <end position="1390"/>
    </location>
</feature>
<feature type="compositionally biased region" description="Polar residues" evidence="1">
    <location>
        <begin position="1250"/>
        <end position="1268"/>
    </location>
</feature>